<accession>L1IUF4</accession>
<keyword evidence="4" id="KW-1185">Reference proteome</keyword>
<evidence type="ECO:0000256" key="1">
    <source>
        <dbReference type="SAM" id="MobiDB-lite"/>
    </source>
</evidence>
<evidence type="ECO:0000313" key="4">
    <source>
        <dbReference type="Proteomes" id="UP000011087"/>
    </source>
</evidence>
<dbReference type="EMBL" id="JH993036">
    <property type="protein sequence ID" value="EKX39848.1"/>
    <property type="molecule type" value="Genomic_DNA"/>
</dbReference>
<dbReference type="HOGENOM" id="CLU_878385_0_0_1"/>
<dbReference type="EnsemblProtists" id="EKX39848">
    <property type="protein sequence ID" value="EKX39848"/>
    <property type="gene ID" value="GUITHDRAFT_143227"/>
</dbReference>
<dbReference type="RefSeq" id="XP_005826828.1">
    <property type="nucleotide sequence ID" value="XM_005826771.1"/>
</dbReference>
<dbReference type="KEGG" id="gtt:GUITHDRAFT_143227"/>
<feature type="compositionally biased region" description="Basic and acidic residues" evidence="1">
    <location>
        <begin position="276"/>
        <end position="298"/>
    </location>
</feature>
<feature type="compositionally biased region" description="Gly residues" evidence="1">
    <location>
        <begin position="256"/>
        <end position="267"/>
    </location>
</feature>
<feature type="compositionally biased region" description="Polar residues" evidence="1">
    <location>
        <begin position="125"/>
        <end position="134"/>
    </location>
</feature>
<gene>
    <name evidence="2" type="ORF">GUITHDRAFT_143227</name>
</gene>
<proteinExistence type="predicted"/>
<feature type="region of interest" description="Disordered" evidence="1">
    <location>
        <begin position="113"/>
        <end position="134"/>
    </location>
</feature>
<reference evidence="3" key="3">
    <citation type="submission" date="2015-06" db="UniProtKB">
        <authorList>
            <consortium name="EnsemblProtists"/>
        </authorList>
    </citation>
    <scope>IDENTIFICATION</scope>
</reference>
<reference evidence="4" key="2">
    <citation type="submission" date="2012-11" db="EMBL/GenBank/DDBJ databases">
        <authorList>
            <person name="Kuo A."/>
            <person name="Curtis B.A."/>
            <person name="Tanifuji G."/>
            <person name="Burki F."/>
            <person name="Gruber A."/>
            <person name="Irimia M."/>
            <person name="Maruyama S."/>
            <person name="Arias M.C."/>
            <person name="Ball S.G."/>
            <person name="Gile G.H."/>
            <person name="Hirakawa Y."/>
            <person name="Hopkins J.F."/>
            <person name="Rensing S.A."/>
            <person name="Schmutz J."/>
            <person name="Symeonidi A."/>
            <person name="Elias M."/>
            <person name="Eveleigh R.J."/>
            <person name="Herman E.K."/>
            <person name="Klute M.J."/>
            <person name="Nakayama T."/>
            <person name="Obornik M."/>
            <person name="Reyes-Prieto A."/>
            <person name="Armbrust E.V."/>
            <person name="Aves S.J."/>
            <person name="Beiko R.G."/>
            <person name="Coutinho P."/>
            <person name="Dacks J.B."/>
            <person name="Durnford D.G."/>
            <person name="Fast N.M."/>
            <person name="Green B.R."/>
            <person name="Grisdale C."/>
            <person name="Hempe F."/>
            <person name="Henrissat B."/>
            <person name="Hoppner M.P."/>
            <person name="Ishida K.-I."/>
            <person name="Kim E."/>
            <person name="Koreny L."/>
            <person name="Kroth P.G."/>
            <person name="Liu Y."/>
            <person name="Malik S.-B."/>
            <person name="Maier U.G."/>
            <person name="McRose D."/>
            <person name="Mock T."/>
            <person name="Neilson J.A."/>
            <person name="Onodera N.T."/>
            <person name="Poole A.M."/>
            <person name="Pritham E.J."/>
            <person name="Richards T.A."/>
            <person name="Rocap G."/>
            <person name="Roy S.W."/>
            <person name="Sarai C."/>
            <person name="Schaack S."/>
            <person name="Shirato S."/>
            <person name="Slamovits C.H."/>
            <person name="Spencer D.F."/>
            <person name="Suzuki S."/>
            <person name="Worden A.Z."/>
            <person name="Zauner S."/>
            <person name="Barry K."/>
            <person name="Bell C."/>
            <person name="Bharti A.K."/>
            <person name="Crow J.A."/>
            <person name="Grimwood J."/>
            <person name="Kramer R."/>
            <person name="Lindquist E."/>
            <person name="Lucas S."/>
            <person name="Salamov A."/>
            <person name="McFadden G.I."/>
            <person name="Lane C.E."/>
            <person name="Keeling P.J."/>
            <person name="Gray M.W."/>
            <person name="Grigoriev I.V."/>
            <person name="Archibald J.M."/>
        </authorList>
    </citation>
    <scope>NUCLEOTIDE SEQUENCE</scope>
    <source>
        <strain evidence="4">CCMP2712</strain>
    </source>
</reference>
<reference evidence="2 4" key="1">
    <citation type="journal article" date="2012" name="Nature">
        <title>Algal genomes reveal evolutionary mosaicism and the fate of nucleomorphs.</title>
        <authorList>
            <consortium name="DOE Joint Genome Institute"/>
            <person name="Curtis B.A."/>
            <person name="Tanifuji G."/>
            <person name="Burki F."/>
            <person name="Gruber A."/>
            <person name="Irimia M."/>
            <person name="Maruyama S."/>
            <person name="Arias M.C."/>
            <person name="Ball S.G."/>
            <person name="Gile G.H."/>
            <person name="Hirakawa Y."/>
            <person name="Hopkins J.F."/>
            <person name="Kuo A."/>
            <person name="Rensing S.A."/>
            <person name="Schmutz J."/>
            <person name="Symeonidi A."/>
            <person name="Elias M."/>
            <person name="Eveleigh R.J."/>
            <person name="Herman E.K."/>
            <person name="Klute M.J."/>
            <person name="Nakayama T."/>
            <person name="Obornik M."/>
            <person name="Reyes-Prieto A."/>
            <person name="Armbrust E.V."/>
            <person name="Aves S.J."/>
            <person name="Beiko R.G."/>
            <person name="Coutinho P."/>
            <person name="Dacks J.B."/>
            <person name="Durnford D.G."/>
            <person name="Fast N.M."/>
            <person name="Green B.R."/>
            <person name="Grisdale C.J."/>
            <person name="Hempel F."/>
            <person name="Henrissat B."/>
            <person name="Hoppner M.P."/>
            <person name="Ishida K."/>
            <person name="Kim E."/>
            <person name="Koreny L."/>
            <person name="Kroth P.G."/>
            <person name="Liu Y."/>
            <person name="Malik S.B."/>
            <person name="Maier U.G."/>
            <person name="McRose D."/>
            <person name="Mock T."/>
            <person name="Neilson J.A."/>
            <person name="Onodera N.T."/>
            <person name="Poole A.M."/>
            <person name="Pritham E.J."/>
            <person name="Richards T.A."/>
            <person name="Rocap G."/>
            <person name="Roy S.W."/>
            <person name="Sarai C."/>
            <person name="Schaack S."/>
            <person name="Shirato S."/>
            <person name="Slamovits C.H."/>
            <person name="Spencer D.F."/>
            <person name="Suzuki S."/>
            <person name="Worden A.Z."/>
            <person name="Zauner S."/>
            <person name="Barry K."/>
            <person name="Bell C."/>
            <person name="Bharti A.K."/>
            <person name="Crow J.A."/>
            <person name="Grimwood J."/>
            <person name="Kramer R."/>
            <person name="Lindquist E."/>
            <person name="Lucas S."/>
            <person name="Salamov A."/>
            <person name="McFadden G.I."/>
            <person name="Lane C.E."/>
            <person name="Keeling P.J."/>
            <person name="Gray M.W."/>
            <person name="Grigoriev I.V."/>
            <person name="Archibald J.M."/>
        </authorList>
    </citation>
    <scope>NUCLEOTIDE SEQUENCE</scope>
    <source>
        <strain evidence="2 4">CCMP2712</strain>
    </source>
</reference>
<dbReference type="Proteomes" id="UP000011087">
    <property type="component" value="Unassembled WGS sequence"/>
</dbReference>
<feature type="compositionally biased region" description="Polar residues" evidence="1">
    <location>
        <begin position="191"/>
        <end position="205"/>
    </location>
</feature>
<protein>
    <submittedName>
        <fullName evidence="2 3">Uncharacterized protein</fullName>
    </submittedName>
</protein>
<evidence type="ECO:0000313" key="3">
    <source>
        <dbReference type="EnsemblProtists" id="EKX39848"/>
    </source>
</evidence>
<organism evidence="2">
    <name type="scientific">Guillardia theta (strain CCMP2712)</name>
    <name type="common">Cryptophyte</name>
    <dbReference type="NCBI Taxonomy" id="905079"/>
    <lineage>
        <taxon>Eukaryota</taxon>
        <taxon>Cryptophyceae</taxon>
        <taxon>Pyrenomonadales</taxon>
        <taxon>Geminigeraceae</taxon>
        <taxon>Guillardia</taxon>
    </lineage>
</organism>
<feature type="region of interest" description="Disordered" evidence="1">
    <location>
        <begin position="182"/>
        <end position="317"/>
    </location>
</feature>
<dbReference type="GeneID" id="17296641"/>
<dbReference type="PaxDb" id="55529-EKX39848"/>
<sequence>MAPPMAGGNGFFMQAFPSYGMAPGYNMAGQANPQMMQMQMMQYMQMHGMTGQMDPNMINAMMHPMMKGKMANAASLESVSMHGIPAHAMQSPLKGIPAKFVTGTFMESDIINNSETVPSEGSGAQEPTSSSSHDNLQEMLRKLSMSPSQSELSYNSTNACCSEVSSHGSAAEMDASNSLASGISDAGMLSDNGSNNQETSISDASTKVMEKDAQKSKFHKYDKKRDQGADEKPYYANRGGMRGQGKKPFSGSRGHPQGGRGGRGGPHSGRPFPPKSPEEKIAGPREDEGEWKTVERSGLKNRHPRGGITRPPHNRVE</sequence>
<name>L1IUF4_GUITC</name>
<evidence type="ECO:0000313" key="2">
    <source>
        <dbReference type="EMBL" id="EKX39848.1"/>
    </source>
</evidence>
<feature type="compositionally biased region" description="Basic and acidic residues" evidence="1">
    <location>
        <begin position="223"/>
        <end position="233"/>
    </location>
</feature>
<dbReference type="AlphaFoldDB" id="L1IUF4"/>